<feature type="domain" description="TonB-dependent receptor plug" evidence="8">
    <location>
        <begin position="220"/>
        <end position="347"/>
    </location>
</feature>
<dbReference type="EMBL" id="QSCR01000009">
    <property type="protein sequence ID" value="RGY18923.1"/>
    <property type="molecule type" value="Genomic_DNA"/>
</dbReference>
<dbReference type="Gene3D" id="2.170.130.10">
    <property type="entry name" value="TonB-dependent receptor, plug domain"/>
    <property type="match status" value="1"/>
</dbReference>
<evidence type="ECO:0000256" key="2">
    <source>
        <dbReference type="ARBA" id="ARBA00022448"/>
    </source>
</evidence>
<evidence type="ECO:0000313" key="9">
    <source>
        <dbReference type="EMBL" id="RGY18923.1"/>
    </source>
</evidence>
<evidence type="ECO:0000256" key="5">
    <source>
        <dbReference type="ARBA" id="ARBA00023136"/>
    </source>
</evidence>
<dbReference type="AlphaFoldDB" id="A0A413IPG1"/>
<dbReference type="NCBIfam" id="TIGR04056">
    <property type="entry name" value="OMP_RagA_SusC"/>
    <property type="match status" value="1"/>
</dbReference>
<reference evidence="9 10" key="1">
    <citation type="submission" date="2018-08" db="EMBL/GenBank/DDBJ databases">
        <title>A genome reference for cultivated species of the human gut microbiota.</title>
        <authorList>
            <person name="Zou Y."/>
            <person name="Xue W."/>
            <person name="Luo G."/>
        </authorList>
    </citation>
    <scope>NUCLEOTIDE SEQUENCE [LARGE SCALE GENOMIC DNA]</scope>
    <source>
        <strain evidence="9 10">OF02-7</strain>
    </source>
</reference>
<dbReference type="InterPro" id="IPR012910">
    <property type="entry name" value="Plug_dom"/>
</dbReference>
<dbReference type="InterPro" id="IPR037066">
    <property type="entry name" value="Plug_dom_sf"/>
</dbReference>
<dbReference type="SUPFAM" id="SSF49464">
    <property type="entry name" value="Carboxypeptidase regulatory domain-like"/>
    <property type="match status" value="1"/>
</dbReference>
<proteinExistence type="inferred from homology"/>
<dbReference type="InterPro" id="IPR008969">
    <property type="entry name" value="CarboxyPept-like_regulatory"/>
</dbReference>
<evidence type="ECO:0000259" key="8">
    <source>
        <dbReference type="Pfam" id="PF07715"/>
    </source>
</evidence>
<dbReference type="InterPro" id="IPR023997">
    <property type="entry name" value="TonB-dep_OMP_SusC/RagA_CS"/>
</dbReference>
<dbReference type="Pfam" id="PF07715">
    <property type="entry name" value="Plug"/>
    <property type="match status" value="1"/>
</dbReference>
<dbReference type="OrthoDB" id="9768177at2"/>
<keyword evidence="3 7" id="KW-1134">Transmembrane beta strand</keyword>
<dbReference type="Gene3D" id="2.40.170.20">
    <property type="entry name" value="TonB-dependent receptor, beta-barrel domain"/>
    <property type="match status" value="1"/>
</dbReference>
<evidence type="ECO:0000256" key="1">
    <source>
        <dbReference type="ARBA" id="ARBA00004571"/>
    </source>
</evidence>
<dbReference type="InterPro" id="IPR039426">
    <property type="entry name" value="TonB-dep_rcpt-like"/>
</dbReference>
<dbReference type="Proteomes" id="UP000286063">
    <property type="component" value="Unassembled WGS sequence"/>
</dbReference>
<dbReference type="InterPro" id="IPR023996">
    <property type="entry name" value="TonB-dep_OMP_SusC/RagA"/>
</dbReference>
<dbReference type="SUPFAM" id="SSF56935">
    <property type="entry name" value="Porins"/>
    <property type="match status" value="1"/>
</dbReference>
<comment type="subcellular location">
    <subcellularLocation>
        <location evidence="1 7">Cell outer membrane</location>
        <topology evidence="1 7">Multi-pass membrane protein</topology>
    </subcellularLocation>
</comment>
<organism evidence="9 10">
    <name type="scientific">Butyricimonas virosa</name>
    <dbReference type="NCBI Taxonomy" id="544645"/>
    <lineage>
        <taxon>Bacteria</taxon>
        <taxon>Pseudomonadati</taxon>
        <taxon>Bacteroidota</taxon>
        <taxon>Bacteroidia</taxon>
        <taxon>Bacteroidales</taxon>
        <taxon>Odoribacteraceae</taxon>
        <taxon>Butyricimonas</taxon>
    </lineage>
</organism>
<evidence type="ECO:0000256" key="6">
    <source>
        <dbReference type="ARBA" id="ARBA00023237"/>
    </source>
</evidence>
<dbReference type="NCBIfam" id="TIGR04057">
    <property type="entry name" value="SusC_RagA_signa"/>
    <property type="match status" value="1"/>
</dbReference>
<accession>A0A413IPG1</accession>
<name>A0A413IPG1_9BACT</name>
<keyword evidence="2 7" id="KW-0813">Transport</keyword>
<comment type="caution">
    <text evidence="9">The sequence shown here is derived from an EMBL/GenBank/DDBJ whole genome shotgun (WGS) entry which is preliminary data.</text>
</comment>
<gene>
    <name evidence="9" type="ORF">DXA50_07565</name>
</gene>
<dbReference type="InterPro" id="IPR036942">
    <property type="entry name" value="Beta-barrel_TonB_sf"/>
</dbReference>
<evidence type="ECO:0000256" key="7">
    <source>
        <dbReference type="PROSITE-ProRule" id="PRU01360"/>
    </source>
</evidence>
<dbReference type="Gene3D" id="2.60.40.1120">
    <property type="entry name" value="Carboxypeptidase-like, regulatory domain"/>
    <property type="match status" value="1"/>
</dbReference>
<comment type="similarity">
    <text evidence="7">Belongs to the TonB-dependent receptor family.</text>
</comment>
<keyword evidence="6 7" id="KW-0998">Cell outer membrane</keyword>
<keyword evidence="5 7" id="KW-0472">Membrane</keyword>
<dbReference type="RefSeq" id="WP_027200841.1">
    <property type="nucleotide sequence ID" value="NZ_CAJKXH010000007.1"/>
</dbReference>
<keyword evidence="4 7" id="KW-0812">Transmembrane</keyword>
<dbReference type="PROSITE" id="PS52016">
    <property type="entry name" value="TONB_DEPENDENT_REC_3"/>
    <property type="match status" value="1"/>
</dbReference>
<evidence type="ECO:0000256" key="4">
    <source>
        <dbReference type="ARBA" id="ARBA00022692"/>
    </source>
</evidence>
<protein>
    <submittedName>
        <fullName evidence="9">SusC/RagA family TonB-linked outer membrane protein</fullName>
    </submittedName>
</protein>
<evidence type="ECO:0000313" key="10">
    <source>
        <dbReference type="Proteomes" id="UP000286063"/>
    </source>
</evidence>
<sequence>MKKSGECKGNLRSAQKIFRVMKMMCFLMFVLLVQVRGDVVAQNQVVSVDMKNCSVEEFLREIKEQTGIRFMYKSEYVEAIPRFDVHVKERQVLALLDEVFAGKGIKCLYDNGVIVLTKVQQRKEPEEVVIKGIVKDEREQPLPGVTVLIKGTTIGVATDLKGEFTLTTVRQDSLTLQFSFIGMKSREVRWTGQKMLHVVLQDDSHDMEEVVVTGYQTISRRESASAISTVKAKDIMVQGVGSIDQMLQGRIPGMMVLNTSGEPSATPKIRIRGNATINGNKSPVWVVDGVILEQDVPFTASDINSEDAEYLIGNAIAGLNPQDIETITVLKDASATAIYGVKAANGVIVITTKKGVIGRPVISYNGNLTLNTRPSYKDYHRMNSQERVLFSRQLIESNMNFGRVPTGETFEAAYEQLMSKQISQAEFEQKVEKLQGRNTDWFDLLFRSDVTHTHALNVSGGTEAVKYYVSAGYSNIEGAAKGSDSEKFSALAKVDAEYNEYLGFTAKIDYATTSNTGYSSVVNPFDYAYSTTRTMPAYNEDGSYYMSYRAAGSTGRDYIGYNILKELKNTGKSSKMDDFNALLALRLKLWKGLKYEGTFSWHTGNTNTRDWATAQSYKVTEIRGYEYGAYTEYDPEFSDSRLPYGGMLTQGSTRKSGYTLRNMLSYSHLFGIHDVSVSVGTEARRNEYKGVSTTGYGWVPEFGEMFSPVETPSYISTYGGNKPTNTNSFTQVASFFGIASYCYDNRYVFNANIRSDGSNKFGSDPKYRWLPTYSFAVKWIASNESFLENAKWINNLSFRGSYGIQGNIHESATPYLIVTVGDRDGVTGLPISKISKLPNPDLRWEKTKSWNAAVDFALFDGRVKGGFDIYRKNTSDLIMSKQVAASTGQNVLYYNAGKMVNKGFEGFVNLGLVNNRDWDWRFGFNFGRNVNEITLANRDDLSEASVVDQMLAGTLAVEGQPIGSMYAYRFAGINQDNGYPLFYAKNGQKVHRALRQDLELVHCGSIFPKLSGGFDTQVTFKKVLSLSLNFAYSTGSVSRLPKFYDSYTIDPLTNLSDEWLKCWKQAGDNTIYPAPYNSTDMKNYLATETGSVYDISEGISGHSDPYNLYNDSDIRVAKADFLKLKMVALSYSVPQNVLDFLHISSMLVRFQVTNLFTIADKKWKGLDPETNGANIPALPTYSFGINVSF</sequence>
<dbReference type="GO" id="GO:0009279">
    <property type="term" value="C:cell outer membrane"/>
    <property type="evidence" value="ECO:0007669"/>
    <property type="project" value="UniProtKB-SubCell"/>
</dbReference>
<evidence type="ECO:0000256" key="3">
    <source>
        <dbReference type="ARBA" id="ARBA00022452"/>
    </source>
</evidence>
<dbReference type="Pfam" id="PF13715">
    <property type="entry name" value="CarbopepD_reg_2"/>
    <property type="match status" value="1"/>
</dbReference>